<keyword evidence="3" id="KW-0966">Cell projection</keyword>
<comment type="caution">
    <text evidence="5">The sequence shown here is derived from an EMBL/GenBank/DDBJ whole genome shotgun (WGS) entry which is preliminary data.</text>
</comment>
<evidence type="ECO:0000313" key="5">
    <source>
        <dbReference type="EMBL" id="KAL3693081.1"/>
    </source>
</evidence>
<name>A0ABD3HQJ3_9MARC</name>
<evidence type="ECO:0000256" key="1">
    <source>
        <dbReference type="ARBA" id="ARBA00004138"/>
    </source>
</evidence>
<keyword evidence="2 4" id="KW-0175">Coiled coil</keyword>
<evidence type="ECO:0000256" key="2">
    <source>
        <dbReference type="ARBA" id="ARBA00023054"/>
    </source>
</evidence>
<comment type="subcellular location">
    <subcellularLocation>
        <location evidence="1">Cell projection</location>
        <location evidence="1">Cilium</location>
    </subcellularLocation>
</comment>
<dbReference type="GO" id="GO:0005929">
    <property type="term" value="C:cilium"/>
    <property type="evidence" value="ECO:0007669"/>
    <property type="project" value="UniProtKB-SubCell"/>
</dbReference>
<organism evidence="5 6">
    <name type="scientific">Riccia sorocarpa</name>
    <dbReference type="NCBI Taxonomy" id="122646"/>
    <lineage>
        <taxon>Eukaryota</taxon>
        <taxon>Viridiplantae</taxon>
        <taxon>Streptophyta</taxon>
        <taxon>Embryophyta</taxon>
        <taxon>Marchantiophyta</taxon>
        <taxon>Marchantiopsida</taxon>
        <taxon>Marchantiidae</taxon>
        <taxon>Marchantiales</taxon>
        <taxon>Ricciaceae</taxon>
        <taxon>Riccia</taxon>
    </lineage>
</organism>
<keyword evidence="6" id="KW-1185">Reference proteome</keyword>
<evidence type="ECO:0000313" key="6">
    <source>
        <dbReference type="Proteomes" id="UP001633002"/>
    </source>
</evidence>
<dbReference type="Pfam" id="PF14931">
    <property type="entry name" value="IFT20"/>
    <property type="match status" value="1"/>
</dbReference>
<dbReference type="InterPro" id="IPR028172">
    <property type="entry name" value="FT20"/>
</dbReference>
<gene>
    <name evidence="5" type="ORF">R1sor_006732</name>
</gene>
<dbReference type="Proteomes" id="UP001633002">
    <property type="component" value="Unassembled WGS sequence"/>
</dbReference>
<dbReference type="AlphaFoldDB" id="A0ABD3HQJ3"/>
<evidence type="ECO:0000256" key="4">
    <source>
        <dbReference type="SAM" id="Coils"/>
    </source>
</evidence>
<dbReference type="EMBL" id="JBJQOH010000003">
    <property type="protein sequence ID" value="KAL3693081.1"/>
    <property type="molecule type" value="Genomic_DNA"/>
</dbReference>
<proteinExistence type="predicted"/>
<dbReference type="PANTHER" id="PTHR31978">
    <property type="entry name" value="INTRAFLAGELLAR TRANSPORT PROTEIN 20 HOMOLOG"/>
    <property type="match status" value="1"/>
</dbReference>
<feature type="coiled-coil region" evidence="4">
    <location>
        <begin position="65"/>
        <end position="102"/>
    </location>
</feature>
<evidence type="ECO:0000256" key="3">
    <source>
        <dbReference type="ARBA" id="ARBA00023273"/>
    </source>
</evidence>
<dbReference type="PANTHER" id="PTHR31978:SF1">
    <property type="entry name" value="INTRAFLAGELLAR TRANSPORT PROTEIN 20 HOMOLOG"/>
    <property type="match status" value="1"/>
</dbReference>
<reference evidence="5 6" key="1">
    <citation type="submission" date="2024-09" db="EMBL/GenBank/DDBJ databases">
        <title>Chromosome-scale assembly of Riccia sorocarpa.</title>
        <authorList>
            <person name="Paukszto L."/>
        </authorList>
    </citation>
    <scope>NUCLEOTIDE SEQUENCE [LARGE SCALE GENOMIC DNA]</scope>
    <source>
        <strain evidence="5">LP-2024</strain>
        <tissue evidence="5">Aerial parts of the thallus</tissue>
    </source>
</reference>
<sequence length="114" mass="12976">MFMKNFGVANLLESGVCCCAWYFVVLQLVRNLLSHVDQHSQTIETAKLQAIGTRNMAFTEVETRSEKLREQRNVIADKQEQLERLNAELKSLVMVKQEQEVLIAHLSDSSLPGQ</sequence>
<protein>
    <submittedName>
        <fullName evidence="5">Uncharacterized protein</fullName>
    </submittedName>
</protein>
<accession>A0ABD3HQJ3</accession>